<dbReference type="OrthoDB" id="3553439at2759"/>
<proteinExistence type="predicted"/>
<keyword evidence="2" id="KW-1185">Reference proteome</keyword>
<protein>
    <submittedName>
        <fullName evidence="1">Uncharacterized protein</fullName>
    </submittedName>
</protein>
<reference evidence="1" key="1">
    <citation type="submission" date="2018-11" db="EMBL/GenBank/DDBJ databases">
        <authorList>
            <person name="Alioto T."/>
            <person name="Alioto T."/>
        </authorList>
    </citation>
    <scope>NUCLEOTIDE SEQUENCE</scope>
</reference>
<evidence type="ECO:0000313" key="2">
    <source>
        <dbReference type="Proteomes" id="UP000596742"/>
    </source>
</evidence>
<gene>
    <name evidence="1" type="ORF">MGAL_10B039213</name>
</gene>
<comment type="caution">
    <text evidence="1">The sequence shown here is derived from an EMBL/GenBank/DDBJ whole genome shotgun (WGS) entry which is preliminary data.</text>
</comment>
<name>A0A8B6CAZ4_MYTGA</name>
<accession>A0A8B6CAZ4</accession>
<dbReference type="AlphaFoldDB" id="A0A8B6CAZ4"/>
<dbReference type="EMBL" id="UYJE01001490">
    <property type="protein sequence ID" value="VDI02611.1"/>
    <property type="molecule type" value="Genomic_DNA"/>
</dbReference>
<sequence>MLVVAWHHLNKMTILTAGSCAFIITSTGNALPAVVGSAAGVIATGVKLWIQSQPLKVAIATAVGTGTSSGAIAGAVATKTAASAFTGALIGGLSAGSVGSAMVGSIAVASGTLSSSPLGLLTVGTNSSENQITHDCWKQVVHETSEDLSNGILLKELISHPNVADVTVTPCGNLPYVVIENRWNEKFELQYVALLESDKLFLHVQPL</sequence>
<evidence type="ECO:0000313" key="1">
    <source>
        <dbReference type="EMBL" id="VDI02611.1"/>
    </source>
</evidence>
<dbReference type="Proteomes" id="UP000596742">
    <property type="component" value="Unassembled WGS sequence"/>
</dbReference>
<organism evidence="1 2">
    <name type="scientific">Mytilus galloprovincialis</name>
    <name type="common">Mediterranean mussel</name>
    <dbReference type="NCBI Taxonomy" id="29158"/>
    <lineage>
        <taxon>Eukaryota</taxon>
        <taxon>Metazoa</taxon>
        <taxon>Spiralia</taxon>
        <taxon>Lophotrochozoa</taxon>
        <taxon>Mollusca</taxon>
        <taxon>Bivalvia</taxon>
        <taxon>Autobranchia</taxon>
        <taxon>Pteriomorphia</taxon>
        <taxon>Mytilida</taxon>
        <taxon>Mytiloidea</taxon>
        <taxon>Mytilidae</taxon>
        <taxon>Mytilinae</taxon>
        <taxon>Mytilus</taxon>
    </lineage>
</organism>